<sequence length="260" mass="29501">MKKIFIYATLLSCLILGCKKKEKPSQPSQAGAYELEKQVLSRGGKDSTIKRTQVKIYTDTHYMYASIVPDSSVGFGVGTYTLDSNKITERSIYSSRALDSSITSNLEITTKPDGYTQIIPDYATVQGVKYVLKEDYKKFPPADTSVLDGLWKMEKAYTVKGKDTIPTDVTQYKIFWAGHFTFIHRLPRNPEKTKFKNGFGTGTFTFKDDMLREEEVTSNYALLRGHKFAIKIKLNGRDEYTQVINSATNGQSVEIYRRVK</sequence>
<evidence type="ECO:0008006" key="3">
    <source>
        <dbReference type="Google" id="ProtNLM"/>
    </source>
</evidence>
<dbReference type="PROSITE" id="PS51257">
    <property type="entry name" value="PROKAR_LIPOPROTEIN"/>
    <property type="match status" value="1"/>
</dbReference>
<accession>A0ABT1T9I6</accession>
<name>A0ABT1T9I6_9SPHI</name>
<reference evidence="1 2" key="1">
    <citation type="submission" date="2022-07" db="EMBL/GenBank/DDBJ databases">
        <title>Mucilaginibacter sp. JC4.</title>
        <authorList>
            <person name="Le V."/>
            <person name="Ko S.-R."/>
            <person name="Ahn C.-Y."/>
            <person name="Oh H.-M."/>
        </authorList>
    </citation>
    <scope>NUCLEOTIDE SEQUENCE [LARGE SCALE GENOMIC DNA]</scope>
    <source>
        <strain evidence="1 2">JC4</strain>
    </source>
</reference>
<dbReference type="Proteomes" id="UP001204376">
    <property type="component" value="Unassembled WGS sequence"/>
</dbReference>
<proteinExistence type="predicted"/>
<comment type="caution">
    <text evidence="1">The sequence shown here is derived from an EMBL/GenBank/DDBJ whole genome shotgun (WGS) entry which is preliminary data.</text>
</comment>
<organism evidence="1 2">
    <name type="scientific">Mucilaginibacter aquariorum</name>
    <dbReference type="NCBI Taxonomy" id="2967225"/>
    <lineage>
        <taxon>Bacteria</taxon>
        <taxon>Pseudomonadati</taxon>
        <taxon>Bacteroidota</taxon>
        <taxon>Sphingobacteriia</taxon>
        <taxon>Sphingobacteriales</taxon>
        <taxon>Sphingobacteriaceae</taxon>
        <taxon>Mucilaginibacter</taxon>
    </lineage>
</organism>
<dbReference type="EMBL" id="JANHOH010000010">
    <property type="protein sequence ID" value="MCQ6960936.1"/>
    <property type="molecule type" value="Genomic_DNA"/>
</dbReference>
<protein>
    <recommendedName>
        <fullName evidence="3">Lipoprotein</fullName>
    </recommendedName>
</protein>
<evidence type="ECO:0000313" key="1">
    <source>
        <dbReference type="EMBL" id="MCQ6960936.1"/>
    </source>
</evidence>
<gene>
    <name evidence="1" type="ORF">NPE20_23350</name>
</gene>
<dbReference type="RefSeq" id="WP_256541106.1">
    <property type="nucleotide sequence ID" value="NZ_JANHOH010000010.1"/>
</dbReference>
<evidence type="ECO:0000313" key="2">
    <source>
        <dbReference type="Proteomes" id="UP001204376"/>
    </source>
</evidence>
<keyword evidence="2" id="KW-1185">Reference proteome</keyword>